<dbReference type="PROSITE" id="PS00973">
    <property type="entry name" value="USP_2"/>
    <property type="match status" value="1"/>
</dbReference>
<reference evidence="2" key="2">
    <citation type="submission" date="2025-08" db="UniProtKB">
        <authorList>
            <consortium name="Ensembl"/>
        </authorList>
    </citation>
    <scope>IDENTIFICATION</scope>
</reference>
<dbReference type="STRING" id="9305.ENSSHAP00000003061"/>
<dbReference type="Pfam" id="PF00443">
    <property type="entry name" value="UCH"/>
    <property type="match status" value="1"/>
</dbReference>
<dbReference type="GO" id="GO:0004843">
    <property type="term" value="F:cysteine-type deubiquitinase activity"/>
    <property type="evidence" value="ECO:0007669"/>
    <property type="project" value="InterPro"/>
</dbReference>
<dbReference type="InterPro" id="IPR001394">
    <property type="entry name" value="Peptidase_C19_UCH"/>
</dbReference>
<dbReference type="HOGENOM" id="CLU_062837_0_0_1"/>
<dbReference type="PROSITE" id="PS50235">
    <property type="entry name" value="USP_3"/>
    <property type="match status" value="1"/>
</dbReference>
<evidence type="ECO:0000313" key="2">
    <source>
        <dbReference type="Ensembl" id="ENSSHAP00000003061.2"/>
    </source>
</evidence>
<proteinExistence type="predicted"/>
<dbReference type="InterPro" id="IPR050164">
    <property type="entry name" value="Peptidase_C19"/>
</dbReference>
<dbReference type="eggNOG" id="KOG1863">
    <property type="taxonomic scope" value="Eukaryota"/>
</dbReference>
<feature type="domain" description="USP" evidence="1">
    <location>
        <begin position="22"/>
        <end position="319"/>
    </location>
</feature>
<dbReference type="PANTHER" id="PTHR24006">
    <property type="entry name" value="UBIQUITIN CARBOXYL-TERMINAL HYDROLASE"/>
    <property type="match status" value="1"/>
</dbReference>
<accession>G3VIQ7</accession>
<dbReference type="Ensembl" id="ENSSHAT00000003097.2">
    <property type="protein sequence ID" value="ENSSHAP00000003061.2"/>
    <property type="gene ID" value="ENSSHAG00000002712.2"/>
</dbReference>
<dbReference type="CDD" id="cd02257">
    <property type="entry name" value="Peptidase_C19"/>
    <property type="match status" value="1"/>
</dbReference>
<dbReference type="InterPro" id="IPR018200">
    <property type="entry name" value="USP_CS"/>
</dbReference>
<dbReference type="InParanoid" id="G3VIQ7"/>
<gene>
    <name evidence="2" type="primary">USP18</name>
</gene>
<dbReference type="InterPro" id="IPR038765">
    <property type="entry name" value="Papain-like_cys_pep_sf"/>
</dbReference>
<organism evidence="2 3">
    <name type="scientific">Sarcophilus harrisii</name>
    <name type="common">Tasmanian devil</name>
    <name type="synonym">Sarcophilus laniarius</name>
    <dbReference type="NCBI Taxonomy" id="9305"/>
    <lineage>
        <taxon>Eukaryota</taxon>
        <taxon>Metazoa</taxon>
        <taxon>Chordata</taxon>
        <taxon>Craniata</taxon>
        <taxon>Vertebrata</taxon>
        <taxon>Euteleostomi</taxon>
        <taxon>Mammalia</taxon>
        <taxon>Metatheria</taxon>
        <taxon>Dasyuromorphia</taxon>
        <taxon>Dasyuridae</taxon>
        <taxon>Sarcophilus</taxon>
    </lineage>
</organism>
<dbReference type="FunCoup" id="G3VIQ7">
    <property type="interactions" value="1374"/>
</dbReference>
<dbReference type="Proteomes" id="UP000007648">
    <property type="component" value="Unassembled WGS sequence"/>
</dbReference>
<dbReference type="GO" id="GO:0005634">
    <property type="term" value="C:nucleus"/>
    <property type="evidence" value="ECO:0007669"/>
    <property type="project" value="TreeGrafter"/>
</dbReference>
<dbReference type="GO" id="GO:0016579">
    <property type="term" value="P:protein deubiquitination"/>
    <property type="evidence" value="ECO:0007669"/>
    <property type="project" value="InterPro"/>
</dbReference>
<evidence type="ECO:0000313" key="3">
    <source>
        <dbReference type="Proteomes" id="UP000007648"/>
    </source>
</evidence>
<protein>
    <recommendedName>
        <fullName evidence="1">USP domain-containing protein</fullName>
    </recommendedName>
</protein>
<reference evidence="2" key="3">
    <citation type="submission" date="2025-09" db="UniProtKB">
        <authorList>
            <consortium name="Ensembl"/>
        </authorList>
    </citation>
    <scope>IDENTIFICATION</scope>
</reference>
<evidence type="ECO:0000259" key="1">
    <source>
        <dbReference type="PROSITE" id="PS50235"/>
    </source>
</evidence>
<dbReference type="AlphaFoldDB" id="G3VIQ7"/>
<dbReference type="InterPro" id="IPR028889">
    <property type="entry name" value="USP"/>
</dbReference>
<dbReference type="Gene3D" id="3.90.70.10">
    <property type="entry name" value="Cysteine proteinases"/>
    <property type="match status" value="1"/>
</dbReference>
<name>G3VIQ7_SARHA</name>
<dbReference type="SUPFAM" id="SSF54001">
    <property type="entry name" value="Cysteine proteinases"/>
    <property type="match status" value="1"/>
</dbReference>
<dbReference type="GO" id="GO:0005829">
    <property type="term" value="C:cytosol"/>
    <property type="evidence" value="ECO:0007669"/>
    <property type="project" value="TreeGrafter"/>
</dbReference>
<dbReference type="PANTHER" id="PTHR24006:SF796">
    <property type="entry name" value="UBL CARBOXYL-TERMINAL HYDROLASE 18-RELATED"/>
    <property type="match status" value="1"/>
</dbReference>
<dbReference type="GeneTree" id="ENSGT00940000161720"/>
<reference evidence="2 3" key="1">
    <citation type="journal article" date="2011" name="Proc. Natl. Acad. Sci. U.S.A.">
        <title>Genetic diversity and population structure of the endangered marsupial Sarcophilus harrisii (Tasmanian devil).</title>
        <authorList>
            <person name="Miller W."/>
            <person name="Hayes V.M."/>
            <person name="Ratan A."/>
            <person name="Petersen D.C."/>
            <person name="Wittekindt N.E."/>
            <person name="Miller J."/>
            <person name="Walenz B."/>
            <person name="Knight J."/>
            <person name="Qi J."/>
            <person name="Zhao F."/>
            <person name="Wang Q."/>
            <person name="Bedoya-Reina O.C."/>
            <person name="Katiyar N."/>
            <person name="Tomsho L.P."/>
            <person name="Kasson L.M."/>
            <person name="Hardie R.A."/>
            <person name="Woodbridge P."/>
            <person name="Tindall E.A."/>
            <person name="Bertelsen M.F."/>
            <person name="Dixon D."/>
            <person name="Pyecroft S."/>
            <person name="Helgen K.M."/>
            <person name="Lesk A.M."/>
            <person name="Pringle T.H."/>
            <person name="Patterson N."/>
            <person name="Zhang Y."/>
            <person name="Kreiss A."/>
            <person name="Woods G.M."/>
            <person name="Jones M.E."/>
            <person name="Schuster S.C."/>
        </authorList>
    </citation>
    <scope>NUCLEOTIDE SEQUENCE [LARGE SCALE GENOMIC DNA]</scope>
</reference>
<sequence length="319" mass="37321">MKRKTVQLRYLCSAGDSHKGPVGLYNIGQTCCLNSLLQVFMMNQNFAKILKSITMPRGLEERKRSVPYQLLLLLEKMQDSRLKAVWPMELVFCLQNYNLPLFVQHDAAQLFLTLWNLIQNQITDPELSERLKTLYTITMRESLNCLDCGVKNQRDSYTLILSLSLFDTDSQPLKTLEDSIHCFFQPTKLSGKNKCFCENCGKMTCWEQTQKITHLPPTLTFHLRRFSSTNFSETQKVIHPLSFPKNLIFSPEQDWWDSEEQKYELFAVVAHMGTANYGHYCAYICNSADGRWFCFNDSSVCWATWEDIKRTYGNYYLYW</sequence>
<keyword evidence="3" id="KW-1185">Reference proteome</keyword>
<dbReference type="PROSITE" id="PS00972">
    <property type="entry name" value="USP_1"/>
    <property type="match status" value="1"/>
</dbReference>